<evidence type="ECO:0000313" key="1">
    <source>
        <dbReference type="EMBL" id="KAH7858669.1"/>
    </source>
</evidence>
<evidence type="ECO:0000313" key="2">
    <source>
        <dbReference type="Proteomes" id="UP000828048"/>
    </source>
</evidence>
<protein>
    <submittedName>
        <fullName evidence="1">Uncharacterized protein</fullName>
    </submittedName>
</protein>
<comment type="caution">
    <text evidence="1">The sequence shown here is derived from an EMBL/GenBank/DDBJ whole genome shotgun (WGS) entry which is preliminary data.</text>
</comment>
<keyword evidence="2" id="KW-1185">Reference proteome</keyword>
<reference evidence="1 2" key="1">
    <citation type="journal article" date="2021" name="Hortic Res">
        <title>High-quality reference genome and annotation aids understanding of berry development for evergreen blueberry (Vaccinium darrowii).</title>
        <authorList>
            <person name="Yu J."/>
            <person name="Hulse-Kemp A.M."/>
            <person name="Babiker E."/>
            <person name="Staton M."/>
        </authorList>
    </citation>
    <scope>NUCLEOTIDE SEQUENCE [LARGE SCALE GENOMIC DNA]</scope>
    <source>
        <strain evidence="2">cv. NJ 8807/NJ 8810</strain>
        <tissue evidence="1">Young leaf</tissue>
    </source>
</reference>
<name>A0ACB7YZI0_9ERIC</name>
<sequence length="287" mass="33244">MSFFVENFKLLRVLSFISTTYQEDIDIGHLVHLRYLALQSPKCEYAKLPFSYFLNLETLNLHSSIPCFFELPQHICKMVKLRHLYTKKGISKTHYIDYHSSKLESLQTLHRICHCRDCRKFLVTRTPHLRKLGVYGKIMSKDGVLMLPNLELLKCLETLSFTDRFSGTRVASTLPAGLKLPPTVTRLTLKDTFLKWEELSILQTLPSLEKWNASTDQFRGLEILALRGCKKLEGIPIDFANLSELHEIKMEQCSRSANESAREIQEEQKYKRGDDDCLNLLARANLF</sequence>
<gene>
    <name evidence="1" type="ORF">Vadar_026465</name>
</gene>
<dbReference type="Proteomes" id="UP000828048">
    <property type="component" value="Chromosome 3"/>
</dbReference>
<dbReference type="EMBL" id="CM037153">
    <property type="protein sequence ID" value="KAH7858669.1"/>
    <property type="molecule type" value="Genomic_DNA"/>
</dbReference>
<proteinExistence type="predicted"/>
<accession>A0ACB7YZI0</accession>
<organism evidence="1 2">
    <name type="scientific">Vaccinium darrowii</name>
    <dbReference type="NCBI Taxonomy" id="229202"/>
    <lineage>
        <taxon>Eukaryota</taxon>
        <taxon>Viridiplantae</taxon>
        <taxon>Streptophyta</taxon>
        <taxon>Embryophyta</taxon>
        <taxon>Tracheophyta</taxon>
        <taxon>Spermatophyta</taxon>
        <taxon>Magnoliopsida</taxon>
        <taxon>eudicotyledons</taxon>
        <taxon>Gunneridae</taxon>
        <taxon>Pentapetalae</taxon>
        <taxon>asterids</taxon>
        <taxon>Ericales</taxon>
        <taxon>Ericaceae</taxon>
        <taxon>Vaccinioideae</taxon>
        <taxon>Vaccinieae</taxon>
        <taxon>Vaccinium</taxon>
    </lineage>
</organism>